<protein>
    <submittedName>
        <fullName evidence="2">Uncharacterized protein</fullName>
    </submittedName>
</protein>
<dbReference type="HOGENOM" id="CLU_2038265_0_0_1"/>
<accession>A0A067T977</accession>
<evidence type="ECO:0000256" key="1">
    <source>
        <dbReference type="SAM" id="MobiDB-lite"/>
    </source>
</evidence>
<sequence length="121" mass="13892">MSRHFLPSNHHHHSSPPSRHVPVRPPCHQPHLTWPKRRPGPFRVPLLSNEGCGPEMGGMRGNHQVSHENDRRRPTNPPRSTLQPFGTPRCLRHDNHTQRRPAPQDPHLPPRHSKKKPQEGG</sequence>
<gene>
    <name evidence="2" type="ORF">GALMADRAFT_1247919</name>
</gene>
<evidence type="ECO:0000313" key="2">
    <source>
        <dbReference type="EMBL" id="KDR79706.1"/>
    </source>
</evidence>
<dbReference type="Proteomes" id="UP000027222">
    <property type="component" value="Unassembled WGS sequence"/>
</dbReference>
<name>A0A067T977_GALM3</name>
<organism evidence="2 3">
    <name type="scientific">Galerina marginata (strain CBS 339.88)</name>
    <dbReference type="NCBI Taxonomy" id="685588"/>
    <lineage>
        <taxon>Eukaryota</taxon>
        <taxon>Fungi</taxon>
        <taxon>Dikarya</taxon>
        <taxon>Basidiomycota</taxon>
        <taxon>Agaricomycotina</taxon>
        <taxon>Agaricomycetes</taxon>
        <taxon>Agaricomycetidae</taxon>
        <taxon>Agaricales</taxon>
        <taxon>Agaricineae</taxon>
        <taxon>Strophariaceae</taxon>
        <taxon>Galerina</taxon>
    </lineage>
</organism>
<proteinExistence type="predicted"/>
<feature type="region of interest" description="Disordered" evidence="1">
    <location>
        <begin position="1"/>
        <end position="121"/>
    </location>
</feature>
<reference evidence="3" key="1">
    <citation type="journal article" date="2014" name="Proc. Natl. Acad. Sci. U.S.A.">
        <title>Extensive sampling of basidiomycete genomes demonstrates inadequacy of the white-rot/brown-rot paradigm for wood decay fungi.</title>
        <authorList>
            <person name="Riley R."/>
            <person name="Salamov A.A."/>
            <person name="Brown D.W."/>
            <person name="Nagy L.G."/>
            <person name="Floudas D."/>
            <person name="Held B.W."/>
            <person name="Levasseur A."/>
            <person name="Lombard V."/>
            <person name="Morin E."/>
            <person name="Otillar R."/>
            <person name="Lindquist E.A."/>
            <person name="Sun H."/>
            <person name="LaButti K.M."/>
            <person name="Schmutz J."/>
            <person name="Jabbour D."/>
            <person name="Luo H."/>
            <person name="Baker S.E."/>
            <person name="Pisabarro A.G."/>
            <person name="Walton J.D."/>
            <person name="Blanchette R.A."/>
            <person name="Henrissat B."/>
            <person name="Martin F."/>
            <person name="Cullen D."/>
            <person name="Hibbett D.S."/>
            <person name="Grigoriev I.V."/>
        </authorList>
    </citation>
    <scope>NUCLEOTIDE SEQUENCE [LARGE SCALE GENOMIC DNA]</scope>
    <source>
        <strain evidence="3">CBS 339.88</strain>
    </source>
</reference>
<evidence type="ECO:0000313" key="3">
    <source>
        <dbReference type="Proteomes" id="UP000027222"/>
    </source>
</evidence>
<dbReference type="EMBL" id="KL142373">
    <property type="protein sequence ID" value="KDR79706.1"/>
    <property type="molecule type" value="Genomic_DNA"/>
</dbReference>
<dbReference type="AlphaFoldDB" id="A0A067T977"/>
<feature type="compositionally biased region" description="Basic residues" evidence="1">
    <location>
        <begin position="1"/>
        <end position="14"/>
    </location>
</feature>
<keyword evidence="3" id="KW-1185">Reference proteome</keyword>